<protein>
    <recommendedName>
        <fullName evidence="5 12">Pyruvate, phosphate dikinase</fullName>
        <ecNumber evidence="4 12">2.7.9.1</ecNumber>
    </recommendedName>
</protein>
<dbReference type="PANTHER" id="PTHR22931:SF9">
    <property type="entry name" value="PYRUVATE, PHOSPHATE DIKINASE 1, CHLOROPLASTIC"/>
    <property type="match status" value="1"/>
</dbReference>
<evidence type="ECO:0000259" key="16">
    <source>
        <dbReference type="Pfam" id="PF02896"/>
    </source>
</evidence>
<evidence type="ECO:0000256" key="12">
    <source>
        <dbReference type="PIRNR" id="PIRNR000853"/>
    </source>
</evidence>
<proteinExistence type="inferred from homology"/>
<dbReference type="Proteomes" id="UP001267426">
    <property type="component" value="Unassembled WGS sequence"/>
</dbReference>
<dbReference type="SUPFAM" id="SSF56059">
    <property type="entry name" value="Glutathione synthetase ATP-binding domain-like"/>
    <property type="match status" value="1"/>
</dbReference>
<comment type="caution">
    <text evidence="17">The sequence shown here is derived from an EMBL/GenBank/DDBJ whole genome shotgun (WGS) entry which is preliminary data.</text>
</comment>
<evidence type="ECO:0000256" key="11">
    <source>
        <dbReference type="ARBA" id="ARBA00022842"/>
    </source>
</evidence>
<accession>A0ABU3BM67</accession>
<dbReference type="PANTHER" id="PTHR22931">
    <property type="entry name" value="PHOSPHOENOLPYRUVATE DIKINASE-RELATED"/>
    <property type="match status" value="1"/>
</dbReference>
<keyword evidence="11" id="KW-0460">Magnesium</keyword>
<dbReference type="NCBIfam" id="TIGR01828">
    <property type="entry name" value="pyru_phos_dikin"/>
    <property type="match status" value="1"/>
</dbReference>
<comment type="function">
    <text evidence="2">Catalyzes the reversible phosphorylation of pyruvate and phosphate.</text>
</comment>
<reference evidence="17 18" key="1">
    <citation type="submission" date="2023-09" db="EMBL/GenBank/DDBJ databases">
        <authorList>
            <person name="Rey-Velasco X."/>
        </authorList>
    </citation>
    <scope>NUCLEOTIDE SEQUENCE [LARGE SCALE GENOMIC DNA]</scope>
    <source>
        <strain evidence="17 18">F394</strain>
    </source>
</reference>
<evidence type="ECO:0000256" key="2">
    <source>
        <dbReference type="ARBA" id="ARBA00003144"/>
    </source>
</evidence>
<keyword evidence="10" id="KW-0067">ATP-binding</keyword>
<evidence type="ECO:0000256" key="13">
    <source>
        <dbReference type="SAM" id="MobiDB-lite"/>
    </source>
</evidence>
<comment type="cofactor">
    <cofactor evidence="1 12">
        <name>Mg(2+)</name>
        <dbReference type="ChEBI" id="CHEBI:18420"/>
    </cofactor>
</comment>
<evidence type="ECO:0000313" key="18">
    <source>
        <dbReference type="Proteomes" id="UP001267426"/>
    </source>
</evidence>
<feature type="domain" description="Pyruvate phosphate dikinase AMP/ATP-binding" evidence="15">
    <location>
        <begin position="81"/>
        <end position="308"/>
    </location>
</feature>
<sequence>MLTPDPTDRAHRWVYSFDDAPVGDTPEEKGEAKALLGGKGAGLAAMTAAGLPVPPGLTVTTEACLAYRRHGSVFPEGLWSQTREALHGIEEATGKRFGDPENPLLLSVRSGAAVSMPGMMDTVLNLGLNDETAAGLAAQTGDERFAFDAYRRFVAMFGEVVMGLDGARFERVLDRAKAQTKGGRDTDLSPDQLRDVVARSKRLVFGDQHGTPFPDDPEEQLRQAIAAVFRSWDNDRARAYRRVHRIADDIGTGVTVQAMVFGNMGWDSGTGVAFTRDPSTGENELYGEYLLNAQGEDVVAGTRTPKPIAGMADDLPETYEEFREIAGRLEAAYSDVQDVEFTVERGTLWLLQTRTAKRSGAAAVRVAVDLVNEGVIDRAEAVRRVAPGALDALLHPTVDPEAEVEVLVEGLPASPGAATGRAVFTSDAAEAAAAEGGAVILIRQETSPDDFDGLVAAQAVVTARGGMTSHAAVVARGMGTPCVAGADALRIDAAQGRLTAGGHTVVAGDWLTVDGATGRVLLGQVPTVEPTLGDDFHTLMGWADDARRLGVRANADTAEDAAQAREFGAEGIGLCRTEHMFFGDERLAAVREMILADGSGAREAALRRLLPLQRADFDGIFRAMDGLPVTVRLLDPPLHEFLPDLLELTGEVAELKMALKGAETLAEMDRLLDASDTARALLRQVERLQESNPMLGLRGCRLGLLYPEITQMQARAVFEAAADCAADGVDVQPEIMVPLVSVAAELADQEAVVRAVADDVFSERGGAIDFLVGTMLELPRACLTAGEIAEHAEFFSFGTNDLTQTTFGLSRDDAGRFLSAYVDRGVLSDDPFQTLDQEGVGELVRLGTDRGRAARPALKVGVCGEHGGDPASVAFFHRAGLDYVSCSPYRVPVARLAAAHAALADGDDRETEEEARPALAEA</sequence>
<dbReference type="Pfam" id="PF01326">
    <property type="entry name" value="PPDK_N"/>
    <property type="match status" value="2"/>
</dbReference>
<evidence type="ECO:0000256" key="9">
    <source>
        <dbReference type="ARBA" id="ARBA00022777"/>
    </source>
</evidence>
<name>A0ABU3BM67_9BACT</name>
<evidence type="ECO:0000256" key="5">
    <source>
        <dbReference type="ARBA" id="ARBA00020138"/>
    </source>
</evidence>
<evidence type="ECO:0000256" key="10">
    <source>
        <dbReference type="ARBA" id="ARBA00022840"/>
    </source>
</evidence>
<keyword evidence="8" id="KW-0547">Nucleotide-binding</keyword>
<dbReference type="Pfam" id="PF00391">
    <property type="entry name" value="PEP-utilizers"/>
    <property type="match status" value="1"/>
</dbReference>
<dbReference type="GO" id="GO:0050242">
    <property type="term" value="F:pyruvate, phosphate dikinase activity"/>
    <property type="evidence" value="ECO:0007669"/>
    <property type="project" value="UniProtKB-EC"/>
</dbReference>
<feature type="domain" description="PEP-utilising enzyme mobile" evidence="14">
    <location>
        <begin position="439"/>
        <end position="518"/>
    </location>
</feature>
<comment type="similarity">
    <text evidence="3 12">Belongs to the PEP-utilizing enzyme family.</text>
</comment>
<dbReference type="RefSeq" id="WP_311661455.1">
    <property type="nucleotide sequence ID" value="NZ_JAVRHT010000001.1"/>
</dbReference>
<dbReference type="InterPro" id="IPR000121">
    <property type="entry name" value="PEP_util_C"/>
</dbReference>
<dbReference type="EMBL" id="JAVRHT010000001">
    <property type="protein sequence ID" value="MDT0630390.1"/>
    <property type="molecule type" value="Genomic_DNA"/>
</dbReference>
<organism evidence="17 18">
    <name type="scientific">Rubrivirga litoralis</name>
    <dbReference type="NCBI Taxonomy" id="3075598"/>
    <lineage>
        <taxon>Bacteria</taxon>
        <taxon>Pseudomonadati</taxon>
        <taxon>Rhodothermota</taxon>
        <taxon>Rhodothermia</taxon>
        <taxon>Rhodothermales</taxon>
        <taxon>Rubricoccaceae</taxon>
        <taxon>Rubrivirga</taxon>
    </lineage>
</organism>
<evidence type="ECO:0000256" key="1">
    <source>
        <dbReference type="ARBA" id="ARBA00001946"/>
    </source>
</evidence>
<dbReference type="Gene3D" id="3.20.20.60">
    <property type="entry name" value="Phosphoenolpyruvate-binding domains"/>
    <property type="match status" value="1"/>
</dbReference>
<dbReference type="InterPro" id="IPR036637">
    <property type="entry name" value="Phosphohistidine_dom_sf"/>
</dbReference>
<dbReference type="EC" id="2.7.9.1" evidence="4 12"/>
<dbReference type="Gene3D" id="1.10.189.10">
    <property type="entry name" value="Pyruvate Phosphate Dikinase, domain 2"/>
    <property type="match status" value="1"/>
</dbReference>
<dbReference type="InterPro" id="IPR040442">
    <property type="entry name" value="Pyrv_kinase-like_dom_sf"/>
</dbReference>
<evidence type="ECO:0000256" key="7">
    <source>
        <dbReference type="ARBA" id="ARBA00022723"/>
    </source>
</evidence>
<gene>
    <name evidence="17" type="primary">ppdK</name>
    <name evidence="17" type="ORF">RM540_01405</name>
</gene>
<evidence type="ECO:0000259" key="14">
    <source>
        <dbReference type="Pfam" id="PF00391"/>
    </source>
</evidence>
<dbReference type="Gene3D" id="3.30.470.20">
    <property type="entry name" value="ATP-grasp fold, B domain"/>
    <property type="match status" value="1"/>
</dbReference>
<dbReference type="InterPro" id="IPR010121">
    <property type="entry name" value="Pyruvate_phosphate_dikinase"/>
</dbReference>
<dbReference type="InterPro" id="IPR013815">
    <property type="entry name" value="ATP_grasp_subdomain_1"/>
</dbReference>
<keyword evidence="18" id="KW-1185">Reference proteome</keyword>
<evidence type="ECO:0000256" key="3">
    <source>
        <dbReference type="ARBA" id="ARBA00007837"/>
    </source>
</evidence>
<dbReference type="SUPFAM" id="SSF52009">
    <property type="entry name" value="Phosphohistidine domain"/>
    <property type="match status" value="1"/>
</dbReference>
<dbReference type="Pfam" id="PF02896">
    <property type="entry name" value="PEP-utilizers_C"/>
    <property type="match status" value="1"/>
</dbReference>
<dbReference type="Gene3D" id="3.50.30.10">
    <property type="entry name" value="Phosphohistidine domain"/>
    <property type="match status" value="1"/>
</dbReference>
<dbReference type="InterPro" id="IPR002192">
    <property type="entry name" value="PPDK_AMP/ATP-bd"/>
</dbReference>
<dbReference type="NCBIfam" id="NF004531">
    <property type="entry name" value="PRK05878.1"/>
    <property type="match status" value="1"/>
</dbReference>
<dbReference type="Gene3D" id="1.20.80.30">
    <property type="match status" value="1"/>
</dbReference>
<dbReference type="SUPFAM" id="SSF51621">
    <property type="entry name" value="Phosphoenolpyruvate/pyruvate domain"/>
    <property type="match status" value="1"/>
</dbReference>
<dbReference type="InterPro" id="IPR023151">
    <property type="entry name" value="PEP_util_CS"/>
</dbReference>
<dbReference type="PROSITE" id="PS00742">
    <property type="entry name" value="PEP_ENZYMES_2"/>
    <property type="match status" value="1"/>
</dbReference>
<evidence type="ECO:0000259" key="15">
    <source>
        <dbReference type="Pfam" id="PF01326"/>
    </source>
</evidence>
<dbReference type="PIRSF" id="PIRSF000853">
    <property type="entry name" value="PPDK"/>
    <property type="match status" value="1"/>
</dbReference>
<feature type="domain" description="Pyruvate phosphate dikinase AMP/ATP-binding" evidence="15">
    <location>
        <begin position="319"/>
        <end position="366"/>
    </location>
</feature>
<keyword evidence="17" id="KW-0670">Pyruvate</keyword>
<comment type="catalytic activity">
    <reaction evidence="12">
        <text>pyruvate + phosphate + ATP = phosphoenolpyruvate + AMP + diphosphate + H(+)</text>
        <dbReference type="Rhea" id="RHEA:10756"/>
        <dbReference type="ChEBI" id="CHEBI:15361"/>
        <dbReference type="ChEBI" id="CHEBI:15378"/>
        <dbReference type="ChEBI" id="CHEBI:30616"/>
        <dbReference type="ChEBI" id="CHEBI:33019"/>
        <dbReference type="ChEBI" id="CHEBI:43474"/>
        <dbReference type="ChEBI" id="CHEBI:58702"/>
        <dbReference type="ChEBI" id="CHEBI:456215"/>
        <dbReference type="EC" id="2.7.9.1"/>
    </reaction>
</comment>
<keyword evidence="6 17" id="KW-0808">Transferase</keyword>
<dbReference type="PROSITE" id="PS00370">
    <property type="entry name" value="PEP_ENZYMES_PHOS_SITE"/>
    <property type="match status" value="1"/>
</dbReference>
<evidence type="ECO:0000256" key="4">
    <source>
        <dbReference type="ARBA" id="ARBA00011994"/>
    </source>
</evidence>
<dbReference type="InterPro" id="IPR015813">
    <property type="entry name" value="Pyrv/PenolPyrv_kinase-like_dom"/>
</dbReference>
<keyword evidence="7" id="KW-0479">Metal-binding</keyword>
<dbReference type="InterPro" id="IPR018274">
    <property type="entry name" value="PEP_util_AS"/>
</dbReference>
<dbReference type="InterPro" id="IPR008279">
    <property type="entry name" value="PEP-util_enz_mobile_dom"/>
</dbReference>
<evidence type="ECO:0000313" key="17">
    <source>
        <dbReference type="EMBL" id="MDT0630390.1"/>
    </source>
</evidence>
<feature type="domain" description="PEP-utilising enzyme C-terminal" evidence="16">
    <location>
        <begin position="535"/>
        <end position="901"/>
    </location>
</feature>
<keyword evidence="9" id="KW-0418">Kinase</keyword>
<evidence type="ECO:0000256" key="6">
    <source>
        <dbReference type="ARBA" id="ARBA00022679"/>
    </source>
</evidence>
<evidence type="ECO:0000256" key="8">
    <source>
        <dbReference type="ARBA" id="ARBA00022741"/>
    </source>
</evidence>
<dbReference type="Gene3D" id="3.30.1490.20">
    <property type="entry name" value="ATP-grasp fold, A domain"/>
    <property type="match status" value="1"/>
</dbReference>
<feature type="region of interest" description="Disordered" evidence="13">
    <location>
        <begin position="903"/>
        <end position="922"/>
    </location>
</feature>